<dbReference type="Proteomes" id="UP001596422">
    <property type="component" value="Unassembled WGS sequence"/>
</dbReference>
<dbReference type="InterPro" id="IPR007372">
    <property type="entry name" value="Lipid/polyisoprenoid-bd_YceI"/>
</dbReference>
<sequence length="251" mass="27121">MDGQLSPPLFTAALLILLSLLVAGCQPLPRTEITVPSPEKELPVLAVAGADHYQVVPERSEARVYVYRGGPLAEYGHNHVMVAGDMTGDIYLAPEFHDSGFALTIPVAGLAVDPPAVRRQEGGAFGIELSAQAVADTRENMLGPQVLNAAEYPTIELRSRTLTGPPWQPDITFRLRLRGADRELTVPVAVEGRGELLTATGEFSIRQSEFGIAPFSILGGGLRVKDEVRIKFRVVATRASRVEEGDADKRE</sequence>
<feature type="domain" description="Lipid/polyisoprenoid-binding YceI-like" evidence="1">
    <location>
        <begin position="52"/>
        <end position="237"/>
    </location>
</feature>
<keyword evidence="3" id="KW-1185">Reference proteome</keyword>
<dbReference type="SMART" id="SM00867">
    <property type="entry name" value="YceI"/>
    <property type="match status" value="1"/>
</dbReference>
<protein>
    <submittedName>
        <fullName evidence="2">YceI family protein</fullName>
    </submittedName>
</protein>
<dbReference type="Pfam" id="PF04264">
    <property type="entry name" value="YceI"/>
    <property type="match status" value="1"/>
</dbReference>
<gene>
    <name evidence="2" type="ORF">ACFQDL_14510</name>
</gene>
<evidence type="ECO:0000313" key="2">
    <source>
        <dbReference type="EMBL" id="MFC6671145.1"/>
    </source>
</evidence>
<dbReference type="EMBL" id="JBHSWE010000001">
    <property type="protein sequence ID" value="MFC6671145.1"/>
    <property type="molecule type" value="Genomic_DNA"/>
</dbReference>
<dbReference type="Gene3D" id="2.40.128.110">
    <property type="entry name" value="Lipid/polyisoprenoid-binding, YceI-like"/>
    <property type="match status" value="1"/>
</dbReference>
<proteinExistence type="predicted"/>
<dbReference type="SUPFAM" id="SSF101874">
    <property type="entry name" value="YceI-like"/>
    <property type="match status" value="1"/>
</dbReference>
<dbReference type="RefSeq" id="WP_379909655.1">
    <property type="nucleotide sequence ID" value="NZ_JBHSWE010000001.1"/>
</dbReference>
<dbReference type="InterPro" id="IPR036761">
    <property type="entry name" value="TTHA0802/YceI-like_sf"/>
</dbReference>
<evidence type="ECO:0000259" key="1">
    <source>
        <dbReference type="SMART" id="SM00867"/>
    </source>
</evidence>
<accession>A0ABW2A104</accession>
<organism evidence="2 3">
    <name type="scientific">Marinobacterium aestuariivivens</name>
    <dbReference type="NCBI Taxonomy" id="1698799"/>
    <lineage>
        <taxon>Bacteria</taxon>
        <taxon>Pseudomonadati</taxon>
        <taxon>Pseudomonadota</taxon>
        <taxon>Gammaproteobacteria</taxon>
        <taxon>Oceanospirillales</taxon>
        <taxon>Oceanospirillaceae</taxon>
        <taxon>Marinobacterium</taxon>
    </lineage>
</organism>
<reference evidence="3" key="1">
    <citation type="journal article" date="2019" name="Int. J. Syst. Evol. Microbiol.">
        <title>The Global Catalogue of Microorganisms (GCM) 10K type strain sequencing project: providing services to taxonomists for standard genome sequencing and annotation.</title>
        <authorList>
            <consortium name="The Broad Institute Genomics Platform"/>
            <consortium name="The Broad Institute Genome Sequencing Center for Infectious Disease"/>
            <person name="Wu L."/>
            <person name="Ma J."/>
        </authorList>
    </citation>
    <scope>NUCLEOTIDE SEQUENCE [LARGE SCALE GENOMIC DNA]</scope>
    <source>
        <strain evidence="3">NBRC 111756</strain>
    </source>
</reference>
<name>A0ABW2A104_9GAMM</name>
<comment type="caution">
    <text evidence="2">The sequence shown here is derived from an EMBL/GenBank/DDBJ whole genome shotgun (WGS) entry which is preliminary data.</text>
</comment>
<evidence type="ECO:0000313" key="3">
    <source>
        <dbReference type="Proteomes" id="UP001596422"/>
    </source>
</evidence>